<dbReference type="InterPro" id="IPR050266">
    <property type="entry name" value="AB_hydrolase_sf"/>
</dbReference>
<dbReference type="PANTHER" id="PTHR43798:SF33">
    <property type="entry name" value="HYDROLASE, PUTATIVE (AFU_ORTHOLOGUE AFUA_2G14860)-RELATED"/>
    <property type="match status" value="1"/>
</dbReference>
<dbReference type="SUPFAM" id="SSF53474">
    <property type="entry name" value="alpha/beta-Hydrolases"/>
    <property type="match status" value="1"/>
</dbReference>
<dbReference type="Pfam" id="PF00561">
    <property type="entry name" value="Abhydrolase_1"/>
    <property type="match status" value="1"/>
</dbReference>
<proteinExistence type="predicted"/>
<dbReference type="AlphaFoldDB" id="A0A1F6AJG1"/>
<dbReference type="PRINTS" id="PR00111">
    <property type="entry name" value="ABHYDROLASE"/>
</dbReference>
<dbReference type="Gene3D" id="3.40.50.1820">
    <property type="entry name" value="alpha/beta hydrolase"/>
    <property type="match status" value="1"/>
</dbReference>
<organism evidence="3 4">
    <name type="scientific">Candidatus Gottesmanbacteria bacterium RIFCSPLOWO2_01_FULL_43_11b</name>
    <dbReference type="NCBI Taxonomy" id="1798392"/>
    <lineage>
        <taxon>Bacteria</taxon>
        <taxon>Candidatus Gottesmaniibacteriota</taxon>
    </lineage>
</organism>
<protein>
    <submittedName>
        <fullName evidence="3">Uncharacterized protein</fullName>
    </submittedName>
</protein>
<dbReference type="InterPro" id="IPR000073">
    <property type="entry name" value="AB_hydrolase_1"/>
</dbReference>
<evidence type="ECO:0000313" key="4">
    <source>
        <dbReference type="Proteomes" id="UP000178759"/>
    </source>
</evidence>
<reference evidence="3 4" key="1">
    <citation type="journal article" date="2016" name="Nat. Commun.">
        <title>Thousands of microbial genomes shed light on interconnected biogeochemical processes in an aquifer system.</title>
        <authorList>
            <person name="Anantharaman K."/>
            <person name="Brown C.T."/>
            <person name="Hug L.A."/>
            <person name="Sharon I."/>
            <person name="Castelle C.J."/>
            <person name="Probst A.J."/>
            <person name="Thomas B.C."/>
            <person name="Singh A."/>
            <person name="Wilkins M.J."/>
            <person name="Karaoz U."/>
            <person name="Brodie E.L."/>
            <person name="Williams K.H."/>
            <person name="Hubbard S.S."/>
            <person name="Banfield J.F."/>
        </authorList>
    </citation>
    <scope>NUCLEOTIDE SEQUENCE [LARGE SCALE GENOMIC DNA]</scope>
</reference>
<dbReference type="Proteomes" id="UP000178759">
    <property type="component" value="Unassembled WGS sequence"/>
</dbReference>
<dbReference type="GO" id="GO:0016020">
    <property type="term" value="C:membrane"/>
    <property type="evidence" value="ECO:0007669"/>
    <property type="project" value="TreeGrafter"/>
</dbReference>
<evidence type="ECO:0000313" key="3">
    <source>
        <dbReference type="EMBL" id="OGG24563.1"/>
    </source>
</evidence>
<evidence type="ECO:0000259" key="1">
    <source>
        <dbReference type="Pfam" id="PF00561"/>
    </source>
</evidence>
<sequence>MKFPFFKQTIVILHGWNLSGERFLPLTNEFKKLRYKVFAPDLPGFGEEKAPETPWHIKDYADFLQGYFRKKHIKNPILVGHSFGGRVSLKYQQLYPKNVRAIILSGTPGFSPVPKKKMFIFFILSKIGKIIFSIPPLTLFSDVARRYLYYVAGTREFFHAEGSMRQTFKHIVADDLVVSMESMQVPCLLLWGEYDVIVPVSIAKRMQEVIPNATLKVIPEADHGVPFKQSDIFASYVEGFLKTL</sequence>
<dbReference type="InterPro" id="IPR029058">
    <property type="entry name" value="AB_hydrolase_fold"/>
</dbReference>
<feature type="domain" description="AB hydrolase-1" evidence="1">
    <location>
        <begin position="9"/>
        <end position="112"/>
    </location>
</feature>
<evidence type="ECO:0000259" key="2">
    <source>
        <dbReference type="Pfam" id="PF08386"/>
    </source>
</evidence>
<name>A0A1F6AJG1_9BACT</name>
<accession>A0A1F6AJG1</accession>
<dbReference type="EMBL" id="MFJV01000001">
    <property type="protein sequence ID" value="OGG24563.1"/>
    <property type="molecule type" value="Genomic_DNA"/>
</dbReference>
<gene>
    <name evidence="3" type="ORF">A3A79_05255</name>
</gene>
<dbReference type="Pfam" id="PF08386">
    <property type="entry name" value="Abhydrolase_4"/>
    <property type="match status" value="1"/>
</dbReference>
<comment type="caution">
    <text evidence="3">The sequence shown here is derived from an EMBL/GenBank/DDBJ whole genome shotgun (WGS) entry which is preliminary data.</text>
</comment>
<dbReference type="PANTHER" id="PTHR43798">
    <property type="entry name" value="MONOACYLGLYCEROL LIPASE"/>
    <property type="match status" value="1"/>
</dbReference>
<dbReference type="InterPro" id="IPR013595">
    <property type="entry name" value="Pept_S33_TAP-like_C"/>
</dbReference>
<feature type="domain" description="Peptidase S33 tripeptidyl aminopeptidase-like C-terminal" evidence="2">
    <location>
        <begin position="183"/>
        <end position="243"/>
    </location>
</feature>
<dbReference type="STRING" id="1798392.A3A79_05255"/>